<proteinExistence type="predicted"/>
<gene>
    <name evidence="1" type="ORF">NDR86_29960</name>
</gene>
<dbReference type="AlphaFoldDB" id="A0A9X2EGF9"/>
<sequence>MTTMRGVCEHTEGKHFTVNAIDPGAGLRRAFDGKLFEEVPPFTVLGAQIQAPDLDALHGACTFTGTVGPQQLSMVFDSATRISGHIVPALDREWALAGEGYWRAEF</sequence>
<evidence type="ECO:0000313" key="1">
    <source>
        <dbReference type="EMBL" id="MCM6777718.1"/>
    </source>
</evidence>
<accession>A0A9X2EGF9</accession>
<keyword evidence="2" id="KW-1185">Reference proteome</keyword>
<reference evidence="1" key="1">
    <citation type="submission" date="2022-06" db="EMBL/GenBank/DDBJ databases">
        <title>Novel species in genus nocardia.</title>
        <authorList>
            <person name="Li F."/>
        </authorList>
    </citation>
    <scope>NUCLEOTIDE SEQUENCE</scope>
    <source>
        <strain evidence="1">CDC141</strain>
    </source>
</reference>
<comment type="caution">
    <text evidence="1">The sequence shown here is derived from an EMBL/GenBank/DDBJ whole genome shotgun (WGS) entry which is preliminary data.</text>
</comment>
<dbReference type="RefSeq" id="WP_251917080.1">
    <property type="nucleotide sequence ID" value="NZ_JAMRXG010000016.1"/>
</dbReference>
<name>A0A9X2EGF9_9NOCA</name>
<protein>
    <submittedName>
        <fullName evidence="1">Uncharacterized protein</fullName>
    </submittedName>
</protein>
<organism evidence="1 2">
    <name type="scientific">Nocardia pulmonis</name>
    <dbReference type="NCBI Taxonomy" id="2951408"/>
    <lineage>
        <taxon>Bacteria</taxon>
        <taxon>Bacillati</taxon>
        <taxon>Actinomycetota</taxon>
        <taxon>Actinomycetes</taxon>
        <taxon>Mycobacteriales</taxon>
        <taxon>Nocardiaceae</taxon>
        <taxon>Nocardia</taxon>
    </lineage>
</organism>
<evidence type="ECO:0000313" key="2">
    <source>
        <dbReference type="Proteomes" id="UP001139157"/>
    </source>
</evidence>
<dbReference type="EMBL" id="JAMRXG010000016">
    <property type="protein sequence ID" value="MCM6777718.1"/>
    <property type="molecule type" value="Genomic_DNA"/>
</dbReference>
<dbReference type="Proteomes" id="UP001139157">
    <property type="component" value="Unassembled WGS sequence"/>
</dbReference>